<reference evidence="9" key="1">
    <citation type="submission" date="2018-02" db="EMBL/GenBank/DDBJ databases">
        <authorList>
            <person name="Cohen D.B."/>
            <person name="Kent A.D."/>
        </authorList>
    </citation>
    <scope>NUCLEOTIDE SEQUENCE</scope>
</reference>
<evidence type="ECO:0000256" key="2">
    <source>
        <dbReference type="ARBA" id="ARBA00007448"/>
    </source>
</evidence>
<proteinExistence type="inferred from homology"/>
<keyword evidence="6" id="KW-0067">ATP-binding</keyword>
<dbReference type="Pfam" id="PF14363">
    <property type="entry name" value="AAA_assoc"/>
    <property type="match status" value="1"/>
</dbReference>
<gene>
    <name evidence="9" type="ORF">FSB_LOCUS3284</name>
</gene>
<dbReference type="InterPro" id="IPR050747">
    <property type="entry name" value="Mitochondrial_chaperone_BCS1"/>
</dbReference>
<dbReference type="Pfam" id="PF25568">
    <property type="entry name" value="AAA_lid_At3g28540"/>
    <property type="match status" value="1"/>
</dbReference>
<evidence type="ECO:0000256" key="5">
    <source>
        <dbReference type="ARBA" id="ARBA00049360"/>
    </source>
</evidence>
<dbReference type="InterPro" id="IPR025753">
    <property type="entry name" value="AAA_N_dom"/>
</dbReference>
<keyword evidence="3" id="KW-0378">Hydrolase</keyword>
<organism evidence="9">
    <name type="scientific">Fagus sylvatica</name>
    <name type="common">Beechnut</name>
    <dbReference type="NCBI Taxonomy" id="28930"/>
    <lineage>
        <taxon>Eukaryota</taxon>
        <taxon>Viridiplantae</taxon>
        <taxon>Streptophyta</taxon>
        <taxon>Embryophyta</taxon>
        <taxon>Tracheophyta</taxon>
        <taxon>Spermatophyta</taxon>
        <taxon>Magnoliopsida</taxon>
        <taxon>eudicotyledons</taxon>
        <taxon>Gunneridae</taxon>
        <taxon>Pentapetalae</taxon>
        <taxon>rosids</taxon>
        <taxon>fabids</taxon>
        <taxon>Fagales</taxon>
        <taxon>Fagaceae</taxon>
        <taxon>Fagus</taxon>
    </lineage>
</organism>
<evidence type="ECO:0000313" key="9">
    <source>
        <dbReference type="EMBL" id="SPC75402.1"/>
    </source>
</evidence>
<dbReference type="InterPro" id="IPR003959">
    <property type="entry name" value="ATPase_AAA_core"/>
</dbReference>
<dbReference type="InterPro" id="IPR058017">
    <property type="entry name" value="At3g28540-like_C"/>
</dbReference>
<dbReference type="AlphaFoldDB" id="A0A2N9EKR9"/>
<comment type="catalytic activity">
    <reaction evidence="5">
        <text>ATP + H2O = ADP + phosphate + H(+)</text>
        <dbReference type="Rhea" id="RHEA:13065"/>
        <dbReference type="ChEBI" id="CHEBI:15377"/>
        <dbReference type="ChEBI" id="CHEBI:15378"/>
        <dbReference type="ChEBI" id="CHEBI:30616"/>
        <dbReference type="ChEBI" id="CHEBI:43474"/>
        <dbReference type="ChEBI" id="CHEBI:456216"/>
    </reaction>
</comment>
<dbReference type="InterPro" id="IPR027417">
    <property type="entry name" value="P-loop_NTPase"/>
</dbReference>
<evidence type="ECO:0000256" key="4">
    <source>
        <dbReference type="ARBA" id="ARBA00022842"/>
    </source>
</evidence>
<dbReference type="GO" id="GO:0006950">
    <property type="term" value="P:response to stress"/>
    <property type="evidence" value="ECO:0007669"/>
    <property type="project" value="UniProtKB-ARBA"/>
</dbReference>
<evidence type="ECO:0000256" key="7">
    <source>
        <dbReference type="SAM" id="MobiDB-lite"/>
    </source>
</evidence>
<dbReference type="InterPro" id="IPR003960">
    <property type="entry name" value="ATPase_AAA_CS"/>
</dbReference>
<protein>
    <recommendedName>
        <fullName evidence="8">AAA+ ATPase domain-containing protein</fullName>
    </recommendedName>
</protein>
<dbReference type="PROSITE" id="PS00674">
    <property type="entry name" value="AAA"/>
    <property type="match status" value="1"/>
</dbReference>
<evidence type="ECO:0000256" key="6">
    <source>
        <dbReference type="RuleBase" id="RU003651"/>
    </source>
</evidence>
<evidence type="ECO:0000256" key="3">
    <source>
        <dbReference type="ARBA" id="ARBA00022801"/>
    </source>
</evidence>
<dbReference type="Pfam" id="PF00004">
    <property type="entry name" value="AAA"/>
    <property type="match status" value="1"/>
</dbReference>
<accession>A0A2N9EKR9</accession>
<feature type="domain" description="AAA+ ATPase" evidence="8">
    <location>
        <begin position="187"/>
        <end position="316"/>
    </location>
</feature>
<sequence>MSSPVSILSAVRPTLPYYYLSFKSTEQAKRLKANAGKNSQSLVLTMDEHEEVLDEYEGVKLYWVFIKSVSKSKSISFYPIANEKRYYKLTFQFHRRYRKIVTGSYLTYVMEEGKAIGVRNRQRKLYTNGTCESSHAYKRNMWSHVVFQHPASFETLAMEPNKKKDIMDDLDTFRNTKEYYARIGKPWKRGYLLYGPPGTGKSTMIAGIANFMKYDIYDLELKAIAHLSSLANGRRKTRKMNGKQKEESSNKLAEIEDESKSSKVTLSGLLNFIDGIWSASGGERLIIFTTNYVEKLDSALIHRERMDKHIELTYCDFEGFKVLAKNYLNLDSHHLFDPIRYLLEEINMMPAEVAEKLMPNTVTEDGETTCLKSLIQVLKTAKEETRIKAELENRLKAEKDMNERKSNEKKASTIEG</sequence>
<name>A0A2N9EKR9_FAGSY</name>
<dbReference type="Gene3D" id="3.40.50.300">
    <property type="entry name" value="P-loop containing nucleotide triphosphate hydrolases"/>
    <property type="match status" value="1"/>
</dbReference>
<dbReference type="GO" id="GO:0005524">
    <property type="term" value="F:ATP binding"/>
    <property type="evidence" value="ECO:0007669"/>
    <property type="project" value="UniProtKB-KW"/>
</dbReference>
<dbReference type="Gene3D" id="6.10.280.40">
    <property type="match status" value="1"/>
</dbReference>
<dbReference type="InterPro" id="IPR003593">
    <property type="entry name" value="AAA+_ATPase"/>
</dbReference>
<dbReference type="SMART" id="SM00382">
    <property type="entry name" value="AAA"/>
    <property type="match status" value="1"/>
</dbReference>
<dbReference type="SUPFAM" id="SSF52540">
    <property type="entry name" value="P-loop containing nucleoside triphosphate hydrolases"/>
    <property type="match status" value="1"/>
</dbReference>
<comment type="cofactor">
    <cofactor evidence="1">
        <name>Mg(2+)</name>
        <dbReference type="ChEBI" id="CHEBI:18420"/>
    </cofactor>
</comment>
<evidence type="ECO:0000259" key="8">
    <source>
        <dbReference type="SMART" id="SM00382"/>
    </source>
</evidence>
<dbReference type="PANTHER" id="PTHR23070">
    <property type="entry name" value="BCS1 AAA-TYPE ATPASE"/>
    <property type="match status" value="1"/>
</dbReference>
<keyword evidence="6" id="KW-0547">Nucleotide-binding</keyword>
<comment type="similarity">
    <text evidence="2">Belongs to the AAA ATPase family. BCS1 subfamily.</text>
</comment>
<feature type="region of interest" description="Disordered" evidence="7">
    <location>
        <begin position="394"/>
        <end position="416"/>
    </location>
</feature>
<dbReference type="GO" id="GO:0016887">
    <property type="term" value="F:ATP hydrolysis activity"/>
    <property type="evidence" value="ECO:0007669"/>
    <property type="project" value="InterPro"/>
</dbReference>
<evidence type="ECO:0000256" key="1">
    <source>
        <dbReference type="ARBA" id="ARBA00001946"/>
    </source>
</evidence>
<keyword evidence="4" id="KW-0460">Magnesium</keyword>
<dbReference type="EMBL" id="OIVN01000158">
    <property type="protein sequence ID" value="SPC75402.1"/>
    <property type="molecule type" value="Genomic_DNA"/>
</dbReference>
<feature type="region of interest" description="Disordered" evidence="7">
    <location>
        <begin position="235"/>
        <end position="254"/>
    </location>
</feature>